<sequence>MRIPLFLPVLVLLLTALPARAADLYDVTRYGATGRKDDDAQPAIQRAIDACAAAGGGTVHFPPGAYTSATLQLRSYVTLHLAAGATLYASRQEDAYPLRKESGYRETGVPVLLYGRDLTRIAITGKGTVDGQAEHAWNPLADVDGFIAAETELARRAGVEMKRAYVVGPRVSLLYLVGCTDVHLENVSFVRSPHWTLHLAHCERVFLRGLSIFTDPKSGVNADGIDIDGCRNVMVSDCRVATGDDAICLKSTNRDGQYTDCEDITITNCTLSSTSAGLKIGTETFGNFRRIVFSNCVITDSNRGIGIFVRDGGTVEDVLFSNLVIDCRRKHFNWWGDGDALRLVVLQRTPESKVGTIRSVLIQNVVGRVQGTSRLEGHAESPLQHITLSNVQLRMEPESQPDKRATDALYVTKAENVTFKDLRIDWAAEGAEPRWRSALRAEAVTGLQVDGLTARPGLAGSDAPAVDLTDCRAVTLRNSTAAAGTGTFLAVAGRASAGIRLLANDLSRSRRPLARAKEVHRKSISLRK</sequence>
<accession>A0A6J4JIK4</accession>
<evidence type="ECO:0000256" key="2">
    <source>
        <dbReference type="ARBA" id="ARBA00022801"/>
    </source>
</evidence>
<evidence type="ECO:0000259" key="6">
    <source>
        <dbReference type="Pfam" id="PF12708"/>
    </source>
</evidence>
<reference evidence="7" key="1">
    <citation type="submission" date="2020-02" db="EMBL/GenBank/DDBJ databases">
        <authorList>
            <person name="Meier V. D."/>
        </authorList>
    </citation>
    <scope>NUCLEOTIDE SEQUENCE</scope>
    <source>
        <strain evidence="7">AVDCRST_MAG56</strain>
    </source>
</reference>
<dbReference type="InterPro" id="IPR051801">
    <property type="entry name" value="GH28_Enzymes"/>
</dbReference>
<keyword evidence="2 4" id="KW-0378">Hydrolase</keyword>
<dbReference type="PANTHER" id="PTHR31339">
    <property type="entry name" value="PECTIN LYASE-RELATED"/>
    <property type="match status" value="1"/>
</dbReference>
<dbReference type="AlphaFoldDB" id="A0A6J4JIK4"/>
<dbReference type="Gene3D" id="2.160.20.10">
    <property type="entry name" value="Single-stranded right-handed beta-helix, Pectin lyase-like"/>
    <property type="match status" value="1"/>
</dbReference>
<feature type="signal peptide" evidence="5">
    <location>
        <begin position="1"/>
        <end position="21"/>
    </location>
</feature>
<keyword evidence="3 4" id="KW-0326">Glycosidase</keyword>
<organism evidence="7">
    <name type="scientific">uncultured Cytophagales bacterium</name>
    <dbReference type="NCBI Taxonomy" id="158755"/>
    <lineage>
        <taxon>Bacteria</taxon>
        <taxon>Pseudomonadati</taxon>
        <taxon>Bacteroidota</taxon>
        <taxon>Sphingobacteriia</taxon>
        <taxon>Sphingobacteriales</taxon>
        <taxon>environmental samples</taxon>
    </lineage>
</organism>
<feature type="domain" description="Rhamnogalacturonase A/B/Epimerase-like pectate lyase" evidence="6">
    <location>
        <begin position="26"/>
        <end position="79"/>
    </location>
</feature>
<evidence type="ECO:0000256" key="1">
    <source>
        <dbReference type="ARBA" id="ARBA00008834"/>
    </source>
</evidence>
<evidence type="ECO:0000256" key="4">
    <source>
        <dbReference type="RuleBase" id="RU361169"/>
    </source>
</evidence>
<dbReference type="Pfam" id="PF00295">
    <property type="entry name" value="Glyco_hydro_28"/>
    <property type="match status" value="1"/>
</dbReference>
<name>A0A6J4JIK4_9SPHI</name>
<dbReference type="InterPro" id="IPR011050">
    <property type="entry name" value="Pectin_lyase_fold/virulence"/>
</dbReference>
<feature type="chain" id="PRO_5027076957" evidence="5">
    <location>
        <begin position="22"/>
        <end position="528"/>
    </location>
</feature>
<dbReference type="InterPro" id="IPR012334">
    <property type="entry name" value="Pectin_lyas_fold"/>
</dbReference>
<comment type="similarity">
    <text evidence="1 4">Belongs to the glycosyl hydrolase 28 family.</text>
</comment>
<protein>
    <submittedName>
        <fullName evidence="7">GH28</fullName>
        <ecNumber evidence="7">3.2.1.15</ecNumber>
    </submittedName>
</protein>
<keyword evidence="5" id="KW-0732">Signal</keyword>
<dbReference type="InterPro" id="IPR000743">
    <property type="entry name" value="Glyco_hydro_28"/>
</dbReference>
<dbReference type="SUPFAM" id="SSF51126">
    <property type="entry name" value="Pectin lyase-like"/>
    <property type="match status" value="1"/>
</dbReference>
<dbReference type="Pfam" id="PF12708">
    <property type="entry name" value="Pect-lyase_RHGA_epim"/>
    <property type="match status" value="1"/>
</dbReference>
<dbReference type="InterPro" id="IPR006626">
    <property type="entry name" value="PbH1"/>
</dbReference>
<dbReference type="GO" id="GO:0005975">
    <property type="term" value="P:carbohydrate metabolic process"/>
    <property type="evidence" value="ECO:0007669"/>
    <property type="project" value="InterPro"/>
</dbReference>
<dbReference type="EMBL" id="CADCTQ010000311">
    <property type="protein sequence ID" value="CAA9280802.1"/>
    <property type="molecule type" value="Genomic_DNA"/>
</dbReference>
<evidence type="ECO:0000313" key="7">
    <source>
        <dbReference type="EMBL" id="CAA9280802.1"/>
    </source>
</evidence>
<dbReference type="SMART" id="SM00710">
    <property type="entry name" value="PbH1"/>
    <property type="match status" value="5"/>
</dbReference>
<gene>
    <name evidence="7" type="ORF">AVDCRST_MAG56-3858</name>
</gene>
<evidence type="ECO:0000256" key="3">
    <source>
        <dbReference type="ARBA" id="ARBA00023295"/>
    </source>
</evidence>
<evidence type="ECO:0000256" key="5">
    <source>
        <dbReference type="SAM" id="SignalP"/>
    </source>
</evidence>
<dbReference type="InterPro" id="IPR024535">
    <property type="entry name" value="RHGA/B-epi-like_pectate_lyase"/>
</dbReference>
<dbReference type="EC" id="3.2.1.15" evidence="7"/>
<proteinExistence type="inferred from homology"/>
<dbReference type="GO" id="GO:0004650">
    <property type="term" value="F:polygalacturonase activity"/>
    <property type="evidence" value="ECO:0007669"/>
    <property type="project" value="UniProtKB-EC"/>
</dbReference>
<dbReference type="PANTHER" id="PTHR31339:SF9">
    <property type="entry name" value="PLASMIN AND FIBRONECTIN-BINDING PROTEIN A"/>
    <property type="match status" value="1"/>
</dbReference>